<protein>
    <submittedName>
        <fullName evidence="4">Endo alpha-1,4 polygalactosaminidase</fullName>
    </submittedName>
</protein>
<dbReference type="SUPFAM" id="SSF51445">
    <property type="entry name" value="(Trans)glycosidases"/>
    <property type="match status" value="1"/>
</dbReference>
<feature type="region of interest" description="Disordered" evidence="1">
    <location>
        <begin position="26"/>
        <end position="49"/>
    </location>
</feature>
<organism evidence="4 5">
    <name type="scientific">Lentzea flava</name>
    <dbReference type="NCBI Taxonomy" id="103732"/>
    <lineage>
        <taxon>Bacteria</taxon>
        <taxon>Bacillati</taxon>
        <taxon>Actinomycetota</taxon>
        <taxon>Actinomycetes</taxon>
        <taxon>Pseudonocardiales</taxon>
        <taxon>Pseudonocardiaceae</taxon>
        <taxon>Lentzea</taxon>
    </lineage>
</organism>
<dbReference type="Proteomes" id="UP000649573">
    <property type="component" value="Unassembled WGS sequence"/>
</dbReference>
<feature type="domain" description="Glycoside-hydrolase family GH114 TIM-barrel" evidence="3">
    <location>
        <begin position="70"/>
        <end position="284"/>
    </location>
</feature>
<dbReference type="Gene3D" id="3.20.20.70">
    <property type="entry name" value="Aldolase class I"/>
    <property type="match status" value="1"/>
</dbReference>
<evidence type="ECO:0000259" key="3">
    <source>
        <dbReference type="Pfam" id="PF03537"/>
    </source>
</evidence>
<reference evidence="5" key="1">
    <citation type="journal article" date="2019" name="Int. J. Syst. Evol. Microbiol.">
        <title>The Global Catalogue of Microorganisms (GCM) 10K type strain sequencing project: providing services to taxonomists for standard genome sequencing and annotation.</title>
        <authorList>
            <consortium name="The Broad Institute Genomics Platform"/>
            <consortium name="The Broad Institute Genome Sequencing Center for Infectious Disease"/>
            <person name="Wu L."/>
            <person name="Ma J."/>
        </authorList>
    </citation>
    <scope>NUCLEOTIDE SEQUENCE [LARGE SCALE GENOMIC DNA]</scope>
    <source>
        <strain evidence="5">JCM 3296</strain>
    </source>
</reference>
<evidence type="ECO:0000256" key="1">
    <source>
        <dbReference type="SAM" id="MobiDB-lite"/>
    </source>
</evidence>
<evidence type="ECO:0000313" key="4">
    <source>
        <dbReference type="EMBL" id="GGU15799.1"/>
    </source>
</evidence>
<evidence type="ECO:0000313" key="5">
    <source>
        <dbReference type="Proteomes" id="UP000649573"/>
    </source>
</evidence>
<keyword evidence="2" id="KW-0732">Signal</keyword>
<gene>
    <name evidence="4" type="ORF">GCM10010178_04230</name>
</gene>
<dbReference type="PANTHER" id="PTHR35273">
    <property type="entry name" value="ALPHA-1,4 POLYGALACTOSAMINIDASE, PUTATIVE (AFU_ORTHOLOGUE AFUA_3G07890)-RELATED"/>
    <property type="match status" value="1"/>
</dbReference>
<accession>A0ABQ2UA44</accession>
<dbReference type="EMBL" id="BMRE01000001">
    <property type="protein sequence ID" value="GGU15799.1"/>
    <property type="molecule type" value="Genomic_DNA"/>
</dbReference>
<dbReference type="RefSeq" id="WP_229812174.1">
    <property type="nucleotide sequence ID" value="NZ_BMRE01000001.1"/>
</dbReference>
<feature type="signal peptide" evidence="2">
    <location>
        <begin position="1"/>
        <end position="20"/>
    </location>
</feature>
<evidence type="ECO:0000256" key="2">
    <source>
        <dbReference type="SAM" id="SignalP"/>
    </source>
</evidence>
<sequence length="292" mass="31375">MIGPVLATALCFACGSAGQAAMPTPLAPTPVPSATAAQDPPPAPSRVAPQVSPLPVPPATRWVPAPGTAWQWQLSGKVDTGVDVPVYDIDGVDNGSEVVEALHRAGRKVICYVNVGAAEDFRPDADAFPAAVKGKSNGWPGERWLDIRRSDVLRPIMAARFDTCRDKGFDAVEPDNVEGYTNDTGFPLTAADQLTYNRMLAELAHERGLSIGLKNDLGQIPDLLADFDFAVNEQCAEYGECGRLIPFIKAGKAVFHVEYSLDTAQFCPEVKALGFSSMRKNLDLGPPRWPCR</sequence>
<comment type="caution">
    <text evidence="4">The sequence shown here is derived from an EMBL/GenBank/DDBJ whole genome shotgun (WGS) entry which is preliminary data.</text>
</comment>
<name>A0ABQ2UA44_9PSEU</name>
<dbReference type="Pfam" id="PF03537">
    <property type="entry name" value="Glyco_hydro_114"/>
    <property type="match status" value="1"/>
</dbReference>
<dbReference type="PANTHER" id="PTHR35273:SF2">
    <property type="entry name" value="ALPHA-GALACTOSIDASE"/>
    <property type="match status" value="1"/>
</dbReference>
<proteinExistence type="predicted"/>
<dbReference type="InterPro" id="IPR013785">
    <property type="entry name" value="Aldolase_TIM"/>
</dbReference>
<dbReference type="InterPro" id="IPR017853">
    <property type="entry name" value="GH"/>
</dbReference>
<dbReference type="InterPro" id="IPR004352">
    <property type="entry name" value="GH114_TIM-barrel"/>
</dbReference>
<feature type="chain" id="PRO_5045438187" evidence="2">
    <location>
        <begin position="21"/>
        <end position="292"/>
    </location>
</feature>
<keyword evidence="5" id="KW-1185">Reference proteome</keyword>